<dbReference type="PANTHER" id="PTHR37828:SF1">
    <property type="entry name" value="YCII-RELATED DOMAIN-CONTAINING PROTEIN"/>
    <property type="match status" value="1"/>
</dbReference>
<sequence>MPAIPNNQNFFIVDLHYTASFDEIEPLLDAHVEFLRENYDAGRFIASGAKVPRTGGVIVATAETREMLEELLTKDPFHQHSVARYTVTEFRPSMKAAQLEA</sequence>
<reference evidence="4" key="1">
    <citation type="journal article" date="2019" name="Int. J. Syst. Evol. Microbiol.">
        <title>The Global Catalogue of Microorganisms (GCM) 10K type strain sequencing project: providing services to taxonomists for standard genome sequencing and annotation.</title>
        <authorList>
            <consortium name="The Broad Institute Genomics Platform"/>
            <consortium name="The Broad Institute Genome Sequencing Center for Infectious Disease"/>
            <person name="Wu L."/>
            <person name="Ma J."/>
        </authorList>
    </citation>
    <scope>NUCLEOTIDE SEQUENCE [LARGE SCALE GENOMIC DNA]</scope>
    <source>
        <strain evidence="4">KCTC 12861</strain>
    </source>
</reference>
<protein>
    <recommendedName>
        <fullName evidence="2">YCII-related domain-containing protein</fullName>
    </recommendedName>
</protein>
<dbReference type="InterPro" id="IPR005545">
    <property type="entry name" value="YCII"/>
</dbReference>
<comment type="similarity">
    <text evidence="1">Belongs to the YciI family.</text>
</comment>
<evidence type="ECO:0000313" key="4">
    <source>
        <dbReference type="Proteomes" id="UP000637980"/>
    </source>
</evidence>
<dbReference type="InterPro" id="IPR011008">
    <property type="entry name" value="Dimeric_a/b-barrel"/>
</dbReference>
<evidence type="ECO:0000256" key="1">
    <source>
        <dbReference type="ARBA" id="ARBA00007689"/>
    </source>
</evidence>
<dbReference type="Gene3D" id="3.30.70.1060">
    <property type="entry name" value="Dimeric alpha+beta barrel"/>
    <property type="match status" value="1"/>
</dbReference>
<gene>
    <name evidence="3" type="ORF">GCM10007094_16580</name>
</gene>
<accession>A0ABQ3E7U1</accession>
<comment type="caution">
    <text evidence="3">The sequence shown here is derived from an EMBL/GenBank/DDBJ whole genome shotgun (WGS) entry which is preliminary data.</text>
</comment>
<dbReference type="Proteomes" id="UP000637980">
    <property type="component" value="Unassembled WGS sequence"/>
</dbReference>
<evidence type="ECO:0000259" key="2">
    <source>
        <dbReference type="Pfam" id="PF03795"/>
    </source>
</evidence>
<dbReference type="EMBL" id="BMXE01000002">
    <property type="protein sequence ID" value="GHB28695.1"/>
    <property type="molecule type" value="Genomic_DNA"/>
</dbReference>
<feature type="domain" description="YCII-related" evidence="2">
    <location>
        <begin position="19"/>
        <end position="91"/>
    </location>
</feature>
<dbReference type="SUPFAM" id="SSF54909">
    <property type="entry name" value="Dimeric alpha+beta barrel"/>
    <property type="match status" value="1"/>
</dbReference>
<dbReference type="RefSeq" id="WP_189436273.1">
    <property type="nucleotide sequence ID" value="NZ_BMXE01000002.1"/>
</dbReference>
<dbReference type="Pfam" id="PF03795">
    <property type="entry name" value="YCII"/>
    <property type="match status" value="1"/>
</dbReference>
<dbReference type="PANTHER" id="PTHR37828">
    <property type="entry name" value="GSR2449 PROTEIN"/>
    <property type="match status" value="1"/>
</dbReference>
<proteinExistence type="inferred from homology"/>
<evidence type="ECO:0000313" key="3">
    <source>
        <dbReference type="EMBL" id="GHB28695.1"/>
    </source>
</evidence>
<keyword evidence="4" id="KW-1185">Reference proteome</keyword>
<name>A0ABQ3E7U1_9HYPH</name>
<organism evidence="3 4">
    <name type="scientific">Pseudovibrio japonicus</name>
    <dbReference type="NCBI Taxonomy" id="366534"/>
    <lineage>
        <taxon>Bacteria</taxon>
        <taxon>Pseudomonadati</taxon>
        <taxon>Pseudomonadota</taxon>
        <taxon>Alphaproteobacteria</taxon>
        <taxon>Hyphomicrobiales</taxon>
        <taxon>Stappiaceae</taxon>
        <taxon>Pseudovibrio</taxon>
    </lineage>
</organism>